<protein>
    <submittedName>
        <fullName evidence="9">MFS general substrate transporter</fullName>
    </submittedName>
</protein>
<dbReference type="AlphaFoldDB" id="A0A9P4Y828"/>
<keyword evidence="4 7" id="KW-1133">Transmembrane helix</keyword>
<evidence type="ECO:0000259" key="8">
    <source>
        <dbReference type="PROSITE" id="PS50850"/>
    </source>
</evidence>
<evidence type="ECO:0000313" key="9">
    <source>
        <dbReference type="EMBL" id="KAF3768478.1"/>
    </source>
</evidence>
<dbReference type="GeneID" id="63835806"/>
<dbReference type="RefSeq" id="XP_040779439.1">
    <property type="nucleotide sequence ID" value="XM_040918677.1"/>
</dbReference>
<evidence type="ECO:0000256" key="5">
    <source>
        <dbReference type="ARBA" id="ARBA00023136"/>
    </source>
</evidence>
<evidence type="ECO:0000256" key="3">
    <source>
        <dbReference type="ARBA" id="ARBA00022692"/>
    </source>
</evidence>
<feature type="transmembrane region" description="Helical" evidence="7">
    <location>
        <begin position="256"/>
        <end position="279"/>
    </location>
</feature>
<dbReference type="PANTHER" id="PTHR23502:SF4">
    <property type="entry name" value="MAJOR FACILITATOR SUPERFAMILY (MFS) PROFILE DOMAIN-CONTAINING PROTEIN-RELATED"/>
    <property type="match status" value="1"/>
</dbReference>
<feature type="transmembrane region" description="Helical" evidence="7">
    <location>
        <begin position="197"/>
        <end position="218"/>
    </location>
</feature>
<dbReference type="Gene3D" id="1.20.1250.20">
    <property type="entry name" value="MFS general substrate transporter like domains"/>
    <property type="match status" value="1"/>
</dbReference>
<feature type="transmembrane region" description="Helical" evidence="7">
    <location>
        <begin position="285"/>
        <end position="305"/>
    </location>
</feature>
<feature type="transmembrane region" description="Helical" evidence="7">
    <location>
        <begin position="508"/>
        <end position="534"/>
    </location>
</feature>
<sequence length="729" mass="80481">MASSQDGTPRTWASRLRFPSRTKDEKSADRESVEEPRRIAKWSFGVLNDKETVEVPGSVLLLSNHKNEPLGLRSAPARTSHSSLPTSATVMSPVQADEKKKTSDGKIILEPQPEESANDPLNWPTWRRDAALLSLGLYCMVGGGMTPVLAAGFSNVASDYGVAVARVSLTTGLYMMGMGVGSVFFSPTAILFGKRPVYLFGSLLFIGTSCWCAASPSFNSLMAARVFQGVAVSPVECLPSATIAEIYFLHERAFRIGVYTLLLLGGKNLTPLVSAAIIQSLSWRWVFWIVAFIVAFCGCLLFIFVPETFWDRKPIPRPRAPTRPGVLSRLSSKWSHHAHARAHAAESNGAETPLEKTHENAHFVTDSGSELLKTEEHATREDHHVTFDPNTTETIKEQQQQTTDISAPEQAPAQDENEATNEKNLAAPGDSSPTTPQPADVQQLEARPQKNPTVPSPLLLAPPHDAAARNTYSGHWREREAKSFVQQLRPWHGRLNRDKWLKVAVRPFILYTYPAVLWSSAIYSCSIGWLIVISESVTVIFREDYYKFNALQTGLIYISPFLGGVLGTAVAGKVSDIVVKAMTRRNGGLYEPEFRLVMAAPIAATTIIGLMGYGWSAQLEDAWIVPTVFLGIVSFGCSLGSTTAITFCVDSYRQYAGEALVTLNFSKNIFHGLVFSFFVTGWIEDDGAKSVFIWIGVIQLIVLVFTIPMFVFGKRARMWTVRKNFMEKF</sequence>
<feature type="compositionally biased region" description="Basic and acidic residues" evidence="6">
    <location>
        <begin position="21"/>
        <end position="35"/>
    </location>
</feature>
<feature type="region of interest" description="Disordered" evidence="6">
    <location>
        <begin position="1"/>
        <end position="35"/>
    </location>
</feature>
<proteinExistence type="predicted"/>
<dbReference type="Pfam" id="PF07690">
    <property type="entry name" value="MFS_1"/>
    <property type="match status" value="2"/>
</dbReference>
<evidence type="ECO:0000313" key="10">
    <source>
        <dbReference type="Proteomes" id="UP000803844"/>
    </source>
</evidence>
<feature type="transmembrane region" description="Helical" evidence="7">
    <location>
        <begin position="173"/>
        <end position="192"/>
    </location>
</feature>
<dbReference type="PROSITE" id="PS50850">
    <property type="entry name" value="MFS"/>
    <property type="match status" value="1"/>
</dbReference>
<feature type="region of interest" description="Disordered" evidence="6">
    <location>
        <begin position="378"/>
        <end position="464"/>
    </location>
</feature>
<dbReference type="Proteomes" id="UP000803844">
    <property type="component" value="Unassembled WGS sequence"/>
</dbReference>
<evidence type="ECO:0000256" key="7">
    <source>
        <dbReference type="SAM" id="Phobius"/>
    </source>
</evidence>
<dbReference type="PANTHER" id="PTHR23502">
    <property type="entry name" value="MAJOR FACILITATOR SUPERFAMILY"/>
    <property type="match status" value="1"/>
</dbReference>
<feature type="transmembrane region" description="Helical" evidence="7">
    <location>
        <begin position="130"/>
        <end position="153"/>
    </location>
</feature>
<dbReference type="FunFam" id="1.20.1720.10:FF:000009">
    <property type="entry name" value="MFS multidrug transporter"/>
    <property type="match status" value="1"/>
</dbReference>
<dbReference type="InterPro" id="IPR020846">
    <property type="entry name" value="MFS_dom"/>
</dbReference>
<feature type="domain" description="Major facilitator superfamily (MFS) profile" evidence="8">
    <location>
        <begin position="131"/>
        <end position="714"/>
    </location>
</feature>
<dbReference type="EMBL" id="MU032345">
    <property type="protein sequence ID" value="KAF3768478.1"/>
    <property type="molecule type" value="Genomic_DNA"/>
</dbReference>
<dbReference type="SUPFAM" id="SSF103473">
    <property type="entry name" value="MFS general substrate transporter"/>
    <property type="match status" value="1"/>
</dbReference>
<feature type="compositionally biased region" description="Low complexity" evidence="6">
    <location>
        <begin position="391"/>
        <end position="403"/>
    </location>
</feature>
<dbReference type="FunFam" id="1.20.1250.20:FF:000396">
    <property type="entry name" value="MFS general substrate transporter"/>
    <property type="match status" value="1"/>
</dbReference>
<keyword evidence="10" id="KW-1185">Reference proteome</keyword>
<reference evidence="9" key="1">
    <citation type="journal article" date="2020" name="Phytopathology">
        <title>Genome sequence of the chestnut blight fungus Cryphonectria parasitica EP155: A fundamental resource for an archetypical invasive plant pathogen.</title>
        <authorList>
            <person name="Crouch J.A."/>
            <person name="Dawe A."/>
            <person name="Aerts A."/>
            <person name="Barry K."/>
            <person name="Churchill A.C.L."/>
            <person name="Grimwood J."/>
            <person name="Hillman B."/>
            <person name="Milgroom M.G."/>
            <person name="Pangilinan J."/>
            <person name="Smith M."/>
            <person name="Salamov A."/>
            <person name="Schmutz J."/>
            <person name="Yadav J."/>
            <person name="Grigoriev I.V."/>
            <person name="Nuss D."/>
        </authorList>
    </citation>
    <scope>NUCLEOTIDE SEQUENCE</scope>
    <source>
        <strain evidence="9">EP155</strain>
    </source>
</reference>
<name>A0A9P4Y828_CRYP1</name>
<keyword evidence="5 7" id="KW-0472">Membrane</keyword>
<feature type="transmembrane region" description="Helical" evidence="7">
    <location>
        <begin position="622"/>
        <end position="647"/>
    </location>
</feature>
<comment type="subcellular location">
    <subcellularLocation>
        <location evidence="1">Membrane</location>
        <topology evidence="1">Multi-pass membrane protein</topology>
    </subcellularLocation>
</comment>
<keyword evidence="2" id="KW-0813">Transport</keyword>
<dbReference type="GO" id="GO:0005886">
    <property type="term" value="C:plasma membrane"/>
    <property type="evidence" value="ECO:0007669"/>
    <property type="project" value="TreeGrafter"/>
</dbReference>
<evidence type="ECO:0000256" key="2">
    <source>
        <dbReference type="ARBA" id="ARBA00022448"/>
    </source>
</evidence>
<feature type="transmembrane region" description="Helical" evidence="7">
    <location>
        <begin position="554"/>
        <end position="575"/>
    </location>
</feature>
<gene>
    <name evidence="9" type="ORF">M406DRAFT_286413</name>
</gene>
<accession>A0A9P4Y828</accession>
<feature type="transmembrane region" description="Helical" evidence="7">
    <location>
        <begin position="230"/>
        <end position="249"/>
    </location>
</feature>
<comment type="caution">
    <text evidence="9">The sequence shown here is derived from an EMBL/GenBank/DDBJ whole genome shotgun (WGS) entry which is preliminary data.</text>
</comment>
<evidence type="ECO:0000256" key="6">
    <source>
        <dbReference type="SAM" id="MobiDB-lite"/>
    </source>
</evidence>
<dbReference type="GO" id="GO:0022857">
    <property type="term" value="F:transmembrane transporter activity"/>
    <property type="evidence" value="ECO:0007669"/>
    <property type="project" value="InterPro"/>
</dbReference>
<feature type="compositionally biased region" description="Polar residues" evidence="6">
    <location>
        <begin position="77"/>
        <end position="92"/>
    </location>
</feature>
<feature type="transmembrane region" description="Helical" evidence="7">
    <location>
        <begin position="691"/>
        <end position="713"/>
    </location>
</feature>
<dbReference type="InterPro" id="IPR011701">
    <property type="entry name" value="MFS"/>
</dbReference>
<feature type="transmembrane region" description="Helical" evidence="7">
    <location>
        <begin position="659"/>
        <end position="679"/>
    </location>
</feature>
<feature type="transmembrane region" description="Helical" evidence="7">
    <location>
        <begin position="596"/>
        <end position="616"/>
    </location>
</feature>
<evidence type="ECO:0000256" key="1">
    <source>
        <dbReference type="ARBA" id="ARBA00004141"/>
    </source>
</evidence>
<dbReference type="InterPro" id="IPR036259">
    <property type="entry name" value="MFS_trans_sf"/>
</dbReference>
<organism evidence="9 10">
    <name type="scientific">Cryphonectria parasitica (strain ATCC 38755 / EP155)</name>
    <dbReference type="NCBI Taxonomy" id="660469"/>
    <lineage>
        <taxon>Eukaryota</taxon>
        <taxon>Fungi</taxon>
        <taxon>Dikarya</taxon>
        <taxon>Ascomycota</taxon>
        <taxon>Pezizomycotina</taxon>
        <taxon>Sordariomycetes</taxon>
        <taxon>Sordariomycetidae</taxon>
        <taxon>Diaporthales</taxon>
        <taxon>Cryphonectriaceae</taxon>
        <taxon>Cryphonectria-Endothia species complex</taxon>
        <taxon>Cryphonectria</taxon>
    </lineage>
</organism>
<keyword evidence="3 7" id="KW-0812">Transmembrane</keyword>
<dbReference type="Gene3D" id="1.20.1720.10">
    <property type="entry name" value="Multidrug resistance protein D"/>
    <property type="match status" value="1"/>
</dbReference>
<evidence type="ECO:0000256" key="4">
    <source>
        <dbReference type="ARBA" id="ARBA00022989"/>
    </source>
</evidence>
<dbReference type="OrthoDB" id="4500315at2759"/>
<feature type="region of interest" description="Disordered" evidence="6">
    <location>
        <begin position="69"/>
        <end position="121"/>
    </location>
</feature>